<dbReference type="InterPro" id="IPR014729">
    <property type="entry name" value="Rossmann-like_a/b/a_fold"/>
</dbReference>
<dbReference type="CDD" id="cd07957">
    <property type="entry name" value="Anticodon_Ia_Met"/>
    <property type="match status" value="1"/>
</dbReference>
<dbReference type="PANTHER" id="PTHR43326">
    <property type="entry name" value="METHIONYL-TRNA SYNTHETASE"/>
    <property type="match status" value="1"/>
</dbReference>
<feature type="domain" description="TRNA-binding" evidence="14">
    <location>
        <begin position="533"/>
        <end position="634"/>
    </location>
</feature>
<evidence type="ECO:0000256" key="11">
    <source>
        <dbReference type="ARBA" id="ARBA00023146"/>
    </source>
</evidence>
<dbReference type="EC" id="6.1.1.10" evidence="13"/>
<dbReference type="InterPro" id="IPR033911">
    <property type="entry name" value="MetRS_core"/>
</dbReference>
<feature type="short sequence motif" description="'KMSKS' region" evidence="13">
    <location>
        <begin position="287"/>
        <end position="291"/>
    </location>
</feature>
<evidence type="ECO:0000256" key="7">
    <source>
        <dbReference type="ARBA" id="ARBA00022741"/>
    </source>
</evidence>
<evidence type="ECO:0000313" key="15">
    <source>
        <dbReference type="EMBL" id="BDU69479.1"/>
    </source>
</evidence>
<keyword evidence="6 13" id="KW-0436">Ligase</keyword>
<dbReference type="HAMAP" id="MF_01228">
    <property type="entry name" value="Met_tRNA_synth_type2"/>
    <property type="match status" value="1"/>
</dbReference>
<dbReference type="Gene3D" id="3.40.50.620">
    <property type="entry name" value="HUPs"/>
    <property type="match status" value="1"/>
</dbReference>
<evidence type="ECO:0000256" key="2">
    <source>
        <dbReference type="ARBA" id="ARBA00004496"/>
    </source>
</evidence>
<comment type="function">
    <text evidence="1 13">Is required not only for elongation of protein synthesis but also for the initiation of all mRNA translation through initiator tRNA(fMet) aminoacylation.</text>
</comment>
<dbReference type="InterPro" id="IPR041872">
    <property type="entry name" value="Anticodon_Met"/>
</dbReference>
<dbReference type="RefSeq" id="WP_286353203.1">
    <property type="nucleotide sequence ID" value="NZ_AP027079.1"/>
</dbReference>
<evidence type="ECO:0000256" key="8">
    <source>
        <dbReference type="ARBA" id="ARBA00022840"/>
    </source>
</evidence>
<dbReference type="SUPFAM" id="SSF47323">
    <property type="entry name" value="Anticodon-binding domain of a subclass of class I aminoacyl-tRNA synthetases"/>
    <property type="match status" value="1"/>
</dbReference>
<dbReference type="SUPFAM" id="SSF50249">
    <property type="entry name" value="Nucleic acid-binding proteins"/>
    <property type="match status" value="1"/>
</dbReference>
<dbReference type="InterPro" id="IPR009080">
    <property type="entry name" value="tRNAsynth_Ia_anticodon-bd"/>
</dbReference>
<evidence type="ECO:0000256" key="3">
    <source>
        <dbReference type="ARBA" id="ARBA00011738"/>
    </source>
</evidence>
<evidence type="ECO:0000256" key="4">
    <source>
        <dbReference type="ARBA" id="ARBA00022490"/>
    </source>
</evidence>
<dbReference type="InterPro" id="IPR004495">
    <property type="entry name" value="Met-tRNA-synth_bsu_C"/>
</dbReference>
<dbReference type="PROSITE" id="PS50886">
    <property type="entry name" value="TRBD"/>
    <property type="match status" value="1"/>
</dbReference>
<keyword evidence="11 13" id="KW-0030">Aminoacyl-tRNA synthetase</keyword>
<keyword evidence="8 13" id="KW-0067">ATP-binding</keyword>
<dbReference type="NCBIfam" id="TIGR00399">
    <property type="entry name" value="metG_C_term"/>
    <property type="match status" value="1"/>
</dbReference>
<keyword evidence="16" id="KW-1185">Reference proteome</keyword>
<evidence type="ECO:0000256" key="9">
    <source>
        <dbReference type="ARBA" id="ARBA00022884"/>
    </source>
</evidence>
<dbReference type="InterPro" id="IPR023457">
    <property type="entry name" value="Met-tRNA_synth_2"/>
</dbReference>
<keyword evidence="7 13" id="KW-0547">Nucleotide-binding</keyword>
<evidence type="ECO:0000256" key="1">
    <source>
        <dbReference type="ARBA" id="ARBA00003314"/>
    </source>
</evidence>
<dbReference type="PANTHER" id="PTHR43326:SF1">
    <property type="entry name" value="METHIONINE--TRNA LIGASE, MITOCHONDRIAL"/>
    <property type="match status" value="1"/>
</dbReference>
<dbReference type="NCBIfam" id="NF008900">
    <property type="entry name" value="PRK12267.1"/>
    <property type="match status" value="1"/>
</dbReference>
<dbReference type="Gene3D" id="2.170.220.10">
    <property type="match status" value="1"/>
</dbReference>
<comment type="similarity">
    <text evidence="13">Belongs to the class-I aminoacyl-tRNA synthetase family. MetG type 2B subfamily.</text>
</comment>
<dbReference type="SUPFAM" id="SSF52374">
    <property type="entry name" value="Nucleotidylyl transferase"/>
    <property type="match status" value="1"/>
</dbReference>
<dbReference type="InterPro" id="IPR012340">
    <property type="entry name" value="NA-bd_OB-fold"/>
</dbReference>
<dbReference type="Proteomes" id="UP001242010">
    <property type="component" value="Chromosome"/>
</dbReference>
<dbReference type="InterPro" id="IPR015413">
    <property type="entry name" value="Methionyl/Leucyl_tRNA_Synth"/>
</dbReference>
<dbReference type="InterPro" id="IPR002547">
    <property type="entry name" value="tRNA-bd_dom"/>
</dbReference>
<protein>
    <recommendedName>
        <fullName evidence="13">Methionine--tRNA ligase</fullName>
        <ecNumber evidence="13">6.1.1.10</ecNumber>
    </recommendedName>
    <alternativeName>
        <fullName evidence="13">Methionyl-tRNA synthetase</fullName>
        <shortName evidence="13">MetRS</shortName>
    </alternativeName>
</protein>
<dbReference type="PRINTS" id="PR01041">
    <property type="entry name" value="TRNASYNTHMET"/>
</dbReference>
<evidence type="ECO:0000256" key="6">
    <source>
        <dbReference type="ARBA" id="ARBA00022598"/>
    </source>
</evidence>
<evidence type="ECO:0000256" key="5">
    <source>
        <dbReference type="ARBA" id="ARBA00022555"/>
    </source>
</evidence>
<keyword evidence="4 13" id="KW-0963">Cytoplasm</keyword>
<dbReference type="GO" id="GO:0016874">
    <property type="term" value="F:ligase activity"/>
    <property type="evidence" value="ECO:0007669"/>
    <property type="project" value="UniProtKB-KW"/>
</dbReference>
<keyword evidence="9 13" id="KW-0694">RNA-binding</keyword>
<comment type="caution">
    <text evidence="13">Lacks conserved residue(s) required for the propagation of feature annotation.</text>
</comment>
<evidence type="ECO:0000256" key="10">
    <source>
        <dbReference type="ARBA" id="ARBA00022917"/>
    </source>
</evidence>
<dbReference type="InterPro" id="IPR014758">
    <property type="entry name" value="Met-tRNA_synth"/>
</dbReference>
<comment type="catalytic activity">
    <reaction evidence="12 13">
        <text>tRNA(Met) + L-methionine + ATP = L-methionyl-tRNA(Met) + AMP + diphosphate</text>
        <dbReference type="Rhea" id="RHEA:13481"/>
        <dbReference type="Rhea" id="RHEA-COMP:9667"/>
        <dbReference type="Rhea" id="RHEA-COMP:9698"/>
        <dbReference type="ChEBI" id="CHEBI:30616"/>
        <dbReference type="ChEBI" id="CHEBI:33019"/>
        <dbReference type="ChEBI" id="CHEBI:57844"/>
        <dbReference type="ChEBI" id="CHEBI:78442"/>
        <dbReference type="ChEBI" id="CHEBI:78530"/>
        <dbReference type="ChEBI" id="CHEBI:456215"/>
        <dbReference type="EC" id="6.1.1.10"/>
    </reaction>
</comment>
<name>A0ABM8DR41_9BACT</name>
<sequence>MSKPFYITTPIYYVNDRPHIGHTYTTVLADVIARFHRMRGEEVYFLTGTDEHGQKVEKAAAARGITPKQLADEVVANYTELWKAMGMTHFRFIRTTDEDHRAQVQRLFKRLLDKGDIYKGTYKGLYSVSDEAYVTETQAKELQAQGLAHQLVELEEETYFFRLSAYQDRLLKHFEEHPEFVQPEFRFNEVKRFVEGGLEDLSISRTTITWGIPVPGEEKHVIYVWFDALLNYLTGCPPSCWPPDLQLVGKDILRFHAVYWPAFLMAAGMFQPTTILAHGWWLMGEDKMSKSKGNVVRPDTLLRFGNDALRFYFMRDMQVGHDRGFSFEGFMDRLNADLANGLGNLASRTLSMIQRYRGGVVPVPSVMDELDQQVASQLLEVFPEYLEKARANDFHAALDALWAHLRALDGYIVKAEPWKLAKDPANDAKLDAVLANLYRALRATALLVAPVMPELAQTLWESLGHGTKVAERTFHGFALDGPAIGPIGDPKPLFQRIDKEKEMSDLETAAAVPAESKPNLDVPEIRETVDADTFFKVDLRVGRVLEAERVPKSDKLIKMKVDIGLEQRTIVGGIGKAYEPADLLNRLVVVVANLAPRKLMGIESHGMLLAASDNASKPYLVAPPSDAQPGFLVK</sequence>
<organism evidence="15 16">
    <name type="scientific">Geothrix oryzae</name>
    <dbReference type="NCBI Taxonomy" id="2927975"/>
    <lineage>
        <taxon>Bacteria</taxon>
        <taxon>Pseudomonadati</taxon>
        <taxon>Acidobacteriota</taxon>
        <taxon>Holophagae</taxon>
        <taxon>Holophagales</taxon>
        <taxon>Holophagaceae</taxon>
        <taxon>Geothrix</taxon>
    </lineage>
</organism>
<dbReference type="CDD" id="cd02800">
    <property type="entry name" value="tRNA_bind_EcMetRS_like"/>
    <property type="match status" value="1"/>
</dbReference>
<comment type="subunit">
    <text evidence="3 13">Homodimer.</text>
</comment>
<dbReference type="Gene3D" id="1.10.730.10">
    <property type="entry name" value="Isoleucyl-tRNA Synthetase, Domain 1"/>
    <property type="match status" value="1"/>
</dbReference>
<dbReference type="NCBIfam" id="TIGR00398">
    <property type="entry name" value="metG"/>
    <property type="match status" value="1"/>
</dbReference>
<dbReference type="Pfam" id="PF01588">
    <property type="entry name" value="tRNA_bind"/>
    <property type="match status" value="1"/>
</dbReference>
<dbReference type="CDD" id="cd00814">
    <property type="entry name" value="MetRS_core"/>
    <property type="match status" value="1"/>
</dbReference>
<dbReference type="EMBL" id="AP027079">
    <property type="protein sequence ID" value="BDU69479.1"/>
    <property type="molecule type" value="Genomic_DNA"/>
</dbReference>
<reference evidence="16" key="1">
    <citation type="journal article" date="2023" name="Int. J. Syst. Evol. Microbiol.">
        <title>Mesoterricola silvestris gen. nov., sp. nov., Mesoterricola sediminis sp. nov., Geothrix oryzae sp. nov., Geothrix edaphica sp. nov., Geothrix rubra sp. nov., and Geothrix limicola sp. nov., six novel members of Acidobacteriota isolated from soils.</title>
        <authorList>
            <person name="Itoh H."/>
            <person name="Sugisawa Y."/>
            <person name="Mise K."/>
            <person name="Xu Z."/>
            <person name="Kuniyasu M."/>
            <person name="Ushijima N."/>
            <person name="Kawano K."/>
            <person name="Kobayashi E."/>
            <person name="Shiratori Y."/>
            <person name="Masuda Y."/>
            <person name="Senoo K."/>
        </authorList>
    </citation>
    <scope>NUCLEOTIDE SEQUENCE [LARGE SCALE GENOMIC DNA]</scope>
    <source>
        <strain evidence="16">Red222</strain>
    </source>
</reference>
<keyword evidence="5 13" id="KW-0820">tRNA-binding</keyword>
<keyword evidence="10 13" id="KW-0648">Protein biosynthesis</keyword>
<accession>A0ABM8DR41</accession>
<evidence type="ECO:0000256" key="13">
    <source>
        <dbReference type="HAMAP-Rule" id="MF_01228"/>
    </source>
</evidence>
<proteinExistence type="inferred from homology"/>
<dbReference type="Pfam" id="PF09334">
    <property type="entry name" value="tRNA-synt_1g"/>
    <property type="match status" value="2"/>
</dbReference>
<gene>
    <name evidence="13 15" type="primary">metG</name>
    <name evidence="15" type="ORF">GETHOR_15800</name>
</gene>
<feature type="short sequence motif" description="'HIGH' region" evidence="13">
    <location>
        <begin position="12"/>
        <end position="22"/>
    </location>
</feature>
<evidence type="ECO:0000259" key="14">
    <source>
        <dbReference type="PROSITE" id="PS50886"/>
    </source>
</evidence>
<dbReference type="Gene3D" id="2.40.50.140">
    <property type="entry name" value="Nucleic acid-binding proteins"/>
    <property type="match status" value="1"/>
</dbReference>
<comment type="subcellular location">
    <subcellularLocation>
        <location evidence="2 13">Cytoplasm</location>
    </subcellularLocation>
</comment>
<evidence type="ECO:0000313" key="16">
    <source>
        <dbReference type="Proteomes" id="UP001242010"/>
    </source>
</evidence>
<evidence type="ECO:0000256" key="12">
    <source>
        <dbReference type="ARBA" id="ARBA00047364"/>
    </source>
</evidence>